<dbReference type="Pfam" id="PF00176">
    <property type="entry name" value="SNF2-rel_dom"/>
    <property type="match status" value="1"/>
</dbReference>
<feature type="region of interest" description="Disordered" evidence="10">
    <location>
        <begin position="2949"/>
        <end position="2969"/>
    </location>
</feature>
<keyword evidence="4" id="KW-0378">Hydrolase</keyword>
<dbReference type="InterPro" id="IPR037259">
    <property type="entry name" value="BRK_sf"/>
</dbReference>
<dbReference type="PROSITE" id="PS51192">
    <property type="entry name" value="HELICASE_ATP_BIND_1"/>
    <property type="match status" value="1"/>
</dbReference>
<feature type="compositionally biased region" description="Polar residues" evidence="10">
    <location>
        <begin position="327"/>
        <end position="356"/>
    </location>
</feature>
<dbReference type="PANTHER" id="PTHR45623:SF11">
    <property type="entry name" value="KISMET, ISOFORM C"/>
    <property type="match status" value="1"/>
</dbReference>
<dbReference type="GO" id="GO:0140658">
    <property type="term" value="F:ATP-dependent chromatin remodeler activity"/>
    <property type="evidence" value="ECO:0007669"/>
    <property type="project" value="TreeGrafter"/>
</dbReference>
<feature type="compositionally biased region" description="Acidic residues" evidence="10">
    <location>
        <begin position="963"/>
        <end position="983"/>
    </location>
</feature>
<feature type="compositionally biased region" description="Acidic residues" evidence="10">
    <location>
        <begin position="1997"/>
        <end position="2008"/>
    </location>
</feature>
<dbReference type="FunFam" id="3.40.50.10810:FF:000003">
    <property type="entry name" value="chromodomain-helicase-DNA-binding protein 8 isoform X4"/>
    <property type="match status" value="1"/>
</dbReference>
<dbReference type="CDD" id="cd17995">
    <property type="entry name" value="DEXHc_CHD6_7_8_9"/>
    <property type="match status" value="1"/>
</dbReference>
<dbReference type="Gene3D" id="3.40.50.300">
    <property type="entry name" value="P-loop containing nucleotide triphosphate hydrolases"/>
    <property type="match status" value="1"/>
</dbReference>
<dbReference type="GO" id="GO:0005524">
    <property type="term" value="F:ATP binding"/>
    <property type="evidence" value="ECO:0007669"/>
    <property type="project" value="UniProtKB-KW"/>
</dbReference>
<feature type="compositionally biased region" description="Polar residues" evidence="10">
    <location>
        <begin position="493"/>
        <end position="523"/>
    </location>
</feature>
<dbReference type="Pfam" id="PF00271">
    <property type="entry name" value="Helicase_C"/>
    <property type="match status" value="1"/>
</dbReference>
<feature type="compositionally biased region" description="Low complexity" evidence="10">
    <location>
        <begin position="3049"/>
        <end position="3061"/>
    </location>
</feature>
<dbReference type="PROSITE" id="PS50013">
    <property type="entry name" value="CHROMO_2"/>
    <property type="match status" value="1"/>
</dbReference>
<feature type="compositionally biased region" description="Low complexity" evidence="10">
    <location>
        <begin position="756"/>
        <end position="765"/>
    </location>
</feature>
<feature type="compositionally biased region" description="Basic and acidic residues" evidence="10">
    <location>
        <begin position="1014"/>
        <end position="1023"/>
    </location>
</feature>
<feature type="compositionally biased region" description="Low complexity" evidence="10">
    <location>
        <begin position="211"/>
        <end position="251"/>
    </location>
</feature>
<keyword evidence="14" id="KW-1185">Reference proteome</keyword>
<feature type="compositionally biased region" description="Acidic residues" evidence="10">
    <location>
        <begin position="1035"/>
        <end position="1045"/>
    </location>
</feature>
<dbReference type="InterPro" id="IPR014001">
    <property type="entry name" value="Helicase_ATP-bd"/>
</dbReference>
<evidence type="ECO:0000256" key="8">
    <source>
        <dbReference type="ARBA" id="ARBA00023163"/>
    </source>
</evidence>
<dbReference type="InterPro" id="IPR023780">
    <property type="entry name" value="Chromo_domain"/>
</dbReference>
<proteinExistence type="predicted"/>
<dbReference type="GO" id="GO:0010468">
    <property type="term" value="P:regulation of gene expression"/>
    <property type="evidence" value="ECO:0007669"/>
    <property type="project" value="TreeGrafter"/>
</dbReference>
<dbReference type="GO" id="GO:0016887">
    <property type="term" value="F:ATP hydrolysis activity"/>
    <property type="evidence" value="ECO:0007669"/>
    <property type="project" value="TreeGrafter"/>
</dbReference>
<feature type="region of interest" description="Disordered" evidence="10">
    <location>
        <begin position="184"/>
        <end position="532"/>
    </location>
</feature>
<feature type="region of interest" description="Disordered" evidence="10">
    <location>
        <begin position="63"/>
        <end position="170"/>
    </location>
</feature>
<dbReference type="InterPro" id="IPR006576">
    <property type="entry name" value="BRK_domain"/>
</dbReference>
<feature type="region of interest" description="Disordered" evidence="10">
    <location>
        <begin position="1987"/>
        <end position="2040"/>
    </location>
</feature>
<evidence type="ECO:0000256" key="5">
    <source>
        <dbReference type="ARBA" id="ARBA00022840"/>
    </source>
</evidence>
<feature type="compositionally biased region" description="Polar residues" evidence="10">
    <location>
        <begin position="2019"/>
        <end position="2028"/>
    </location>
</feature>
<evidence type="ECO:0000256" key="10">
    <source>
        <dbReference type="SAM" id="MobiDB-lite"/>
    </source>
</evidence>
<dbReference type="PANTHER" id="PTHR45623">
    <property type="entry name" value="CHROMODOMAIN-HELICASE-DNA-BINDING PROTEIN 3-RELATED-RELATED"/>
    <property type="match status" value="1"/>
</dbReference>
<evidence type="ECO:0000313" key="15">
    <source>
        <dbReference type="WBParaSite" id="ACRNAN_scaffold2157.g11297.t1"/>
    </source>
</evidence>
<keyword evidence="3" id="KW-0547">Nucleotide-binding</keyword>
<evidence type="ECO:0000256" key="6">
    <source>
        <dbReference type="ARBA" id="ARBA00023015"/>
    </source>
</evidence>
<feature type="compositionally biased region" description="Polar residues" evidence="10">
    <location>
        <begin position="687"/>
        <end position="720"/>
    </location>
</feature>
<dbReference type="SUPFAM" id="SSF52540">
    <property type="entry name" value="P-loop containing nucleoside triphosphate hydrolases"/>
    <property type="match status" value="2"/>
</dbReference>
<dbReference type="GO" id="GO:0000785">
    <property type="term" value="C:chromatin"/>
    <property type="evidence" value="ECO:0007669"/>
    <property type="project" value="TreeGrafter"/>
</dbReference>
<dbReference type="SUPFAM" id="SSF160481">
    <property type="entry name" value="BRK domain-like"/>
    <property type="match status" value="2"/>
</dbReference>
<organism evidence="14 15">
    <name type="scientific">Acrobeloides nanus</name>
    <dbReference type="NCBI Taxonomy" id="290746"/>
    <lineage>
        <taxon>Eukaryota</taxon>
        <taxon>Metazoa</taxon>
        <taxon>Ecdysozoa</taxon>
        <taxon>Nematoda</taxon>
        <taxon>Chromadorea</taxon>
        <taxon>Rhabditida</taxon>
        <taxon>Tylenchina</taxon>
        <taxon>Cephalobomorpha</taxon>
        <taxon>Cephaloboidea</taxon>
        <taxon>Cephalobidae</taxon>
        <taxon>Acrobeloides</taxon>
    </lineage>
</organism>
<dbReference type="Gene3D" id="1.10.10.60">
    <property type="entry name" value="Homeodomain-like"/>
    <property type="match status" value="1"/>
</dbReference>
<feature type="region of interest" description="Disordered" evidence="10">
    <location>
        <begin position="794"/>
        <end position="1076"/>
    </location>
</feature>
<dbReference type="Gene3D" id="3.40.5.120">
    <property type="match status" value="2"/>
</dbReference>
<feature type="compositionally biased region" description="Low complexity" evidence="10">
    <location>
        <begin position="70"/>
        <end position="81"/>
    </location>
</feature>
<name>A0A914D9V9_9BILA</name>
<feature type="region of interest" description="Disordered" evidence="10">
    <location>
        <begin position="3049"/>
        <end position="3089"/>
    </location>
</feature>
<evidence type="ECO:0000259" key="12">
    <source>
        <dbReference type="PROSITE" id="PS51192"/>
    </source>
</evidence>
<dbReference type="SMART" id="SM00487">
    <property type="entry name" value="DEXDc"/>
    <property type="match status" value="1"/>
</dbReference>
<dbReference type="GO" id="GO:0003682">
    <property type="term" value="F:chromatin binding"/>
    <property type="evidence" value="ECO:0007669"/>
    <property type="project" value="TreeGrafter"/>
</dbReference>
<keyword evidence="8" id="KW-0804">Transcription</keyword>
<feature type="region of interest" description="Disordered" evidence="10">
    <location>
        <begin position="587"/>
        <end position="638"/>
    </location>
</feature>
<dbReference type="PROSITE" id="PS51194">
    <property type="entry name" value="HELICASE_CTER"/>
    <property type="match status" value="1"/>
</dbReference>
<feature type="compositionally biased region" description="Basic and acidic residues" evidence="10">
    <location>
        <begin position="807"/>
        <end position="818"/>
    </location>
</feature>
<feature type="region of interest" description="Disordered" evidence="10">
    <location>
        <begin position="657"/>
        <end position="778"/>
    </location>
</feature>
<feature type="compositionally biased region" description="Low complexity" evidence="10">
    <location>
        <begin position="460"/>
        <end position="479"/>
    </location>
</feature>
<feature type="domain" description="Helicase ATP-binding" evidence="12">
    <location>
        <begin position="1411"/>
        <end position="1586"/>
    </location>
</feature>
<feature type="compositionally biased region" description="Low complexity" evidence="10">
    <location>
        <begin position="258"/>
        <end position="276"/>
    </location>
</feature>
<feature type="compositionally biased region" description="Low complexity" evidence="10">
    <location>
        <begin position="2619"/>
        <end position="2631"/>
    </location>
</feature>
<evidence type="ECO:0000256" key="7">
    <source>
        <dbReference type="ARBA" id="ARBA00023125"/>
    </source>
</evidence>
<dbReference type="Pfam" id="PF00385">
    <property type="entry name" value="Chromo"/>
    <property type="match status" value="1"/>
</dbReference>
<feature type="compositionally biased region" description="Basic and acidic residues" evidence="10">
    <location>
        <begin position="871"/>
        <end position="894"/>
    </location>
</feature>
<keyword evidence="9" id="KW-0539">Nucleus</keyword>
<dbReference type="Pfam" id="PF07533">
    <property type="entry name" value="BRK"/>
    <property type="match status" value="2"/>
</dbReference>
<dbReference type="Proteomes" id="UP000887540">
    <property type="component" value="Unplaced"/>
</dbReference>
<dbReference type="InterPro" id="IPR016197">
    <property type="entry name" value="Chromo-like_dom_sf"/>
</dbReference>
<dbReference type="GO" id="GO:0005634">
    <property type="term" value="C:nucleus"/>
    <property type="evidence" value="ECO:0007669"/>
    <property type="project" value="UniProtKB-SubCell"/>
</dbReference>
<feature type="compositionally biased region" description="Basic and acidic residues" evidence="10">
    <location>
        <begin position="830"/>
        <end position="843"/>
    </location>
</feature>
<evidence type="ECO:0000313" key="14">
    <source>
        <dbReference type="Proteomes" id="UP000887540"/>
    </source>
</evidence>
<feature type="compositionally biased region" description="Gly residues" evidence="10">
    <location>
        <begin position="2632"/>
        <end position="2646"/>
    </location>
</feature>
<feature type="domain" description="Chromo" evidence="11">
    <location>
        <begin position="1314"/>
        <end position="1383"/>
    </location>
</feature>
<dbReference type="WBParaSite" id="ACRNAN_scaffold2157.g11297.t1">
    <property type="protein sequence ID" value="ACRNAN_scaffold2157.g11297.t1"/>
    <property type="gene ID" value="ACRNAN_scaffold2157.g11297"/>
</dbReference>
<dbReference type="InterPro" id="IPR001650">
    <property type="entry name" value="Helicase_C-like"/>
</dbReference>
<dbReference type="FunFam" id="3.40.50.300:FF:000015">
    <property type="entry name" value="chromodomain-helicase-DNA-binding protein 9 isoform X1"/>
    <property type="match status" value="1"/>
</dbReference>
<feature type="compositionally biased region" description="Low complexity" evidence="10">
    <location>
        <begin position="92"/>
        <end position="103"/>
    </location>
</feature>
<dbReference type="InterPro" id="IPR000330">
    <property type="entry name" value="SNF2_N"/>
</dbReference>
<reference evidence="15" key="1">
    <citation type="submission" date="2022-11" db="UniProtKB">
        <authorList>
            <consortium name="WormBaseParasite"/>
        </authorList>
    </citation>
    <scope>IDENTIFICATION</scope>
</reference>
<feature type="compositionally biased region" description="Low complexity" evidence="10">
    <location>
        <begin position="610"/>
        <end position="634"/>
    </location>
</feature>
<keyword evidence="5" id="KW-0067">ATP-binding</keyword>
<accession>A0A914D9V9</accession>
<dbReference type="SMART" id="SM00592">
    <property type="entry name" value="BRK"/>
    <property type="match status" value="2"/>
</dbReference>
<dbReference type="SMART" id="SM00490">
    <property type="entry name" value="HELICc"/>
    <property type="match status" value="1"/>
</dbReference>
<protein>
    <submittedName>
        <fullName evidence="15">Uncharacterized protein</fullName>
    </submittedName>
</protein>
<dbReference type="InterPro" id="IPR000953">
    <property type="entry name" value="Chromo/chromo_shadow_dom"/>
</dbReference>
<keyword evidence="2" id="KW-0677">Repeat</keyword>
<evidence type="ECO:0000256" key="1">
    <source>
        <dbReference type="ARBA" id="ARBA00004123"/>
    </source>
</evidence>
<dbReference type="GO" id="GO:0042393">
    <property type="term" value="F:histone binding"/>
    <property type="evidence" value="ECO:0007669"/>
    <property type="project" value="TreeGrafter"/>
</dbReference>
<feature type="region of interest" description="Disordered" evidence="10">
    <location>
        <begin position="1149"/>
        <end position="1253"/>
    </location>
</feature>
<dbReference type="InterPro" id="IPR056342">
    <property type="entry name" value="HTH_CHD6-9"/>
</dbReference>
<feature type="region of interest" description="Disordered" evidence="10">
    <location>
        <begin position="2499"/>
        <end position="2530"/>
    </location>
</feature>
<dbReference type="SUPFAM" id="SSF54160">
    <property type="entry name" value="Chromo domain-like"/>
    <property type="match status" value="2"/>
</dbReference>
<feature type="compositionally biased region" description="Basic and acidic residues" evidence="10">
    <location>
        <begin position="1177"/>
        <end position="1208"/>
    </location>
</feature>
<sequence>MDEGDEYVPQISQMDYSLMEPGGYNSGGMSNGSGLTNISYYEGAPNNANSLTSLQQMTNMYGEASTSGGPQHPMSHQMMPPQGRPPPHPQMDPHMAMSNIPPQAMAPPPAAPPTKAKSRSRSKKNAANSADGAPPTQQPLPPSYQMMGPGSGGGPVQNPAMMGQMRPPPHMAGQYEAAYWHQQGQMPHGNFPTGQIPNQGPPQAHFRQPVPQQYGTPYQQIPPQQGYPGYPPHMQMQQQQQNPYYGQQPHPAGGYPHQYPGGMPPQSQQQPPRYGAPGPGGPQNPQQQYYVDPNMQAYYQQGGYPPGGGGVPPGYPQAAPGKPVMPQGQNAAMQQSAYPQQQAKTDAGQNQGQTAMSPHYRMQPNQQSQNPPQNEWSQRGYPPSAPGSSPYYPQQMTPQQQQQYQELQAYQMEFEKLRNQPQRTPEIMQRAEQLQQKMGYIKAQLQQASQPAMMPPQQPPQQRQHQPQMPQYPQQPQMHGQGGPGPGPGPMMNSTGYPQNNAGTPAQSQMPPGNMQISMQGASRETAPSAASSVAVMQTAPNQVQVNITPEAPCRTLISVYHQYPGPNVSTNVTTPSLSASGEYLNTTVKDSIPPEPIPSSMVKKEQEARQQQQQQHQATLRQPEYQSPQPQQSVHYQQPLQQPYQNMSNTYQSSQANLDSMTSLSTPVSASNQKVITPPPPQPVPSMTTMSNDTYFSRTSSESSLTNHTNTSLKSSSRTMSRDSIPPPNIELKMNKDETPIQQTQEESKKKSTSRRNSTISTETVESLPPKYEPPPVIEPFAVAVENSYPEEYKIEKIENSMAVEKVPEKEKEKDPEPAPAQVEARSPSPEKEPEKMLELEVNHVGQEEEEKEEEAPEQEKEVNEDETEPPVREPTPEPEKPQEDEPTEKPQEDEPTEEPQEHEPTPEIEVEKKETEPEPEPQAPRSVSAASSISTAPMKMTEETPSEQPDVSVDDSKLTTEVDEESIQVFDEEQEEPEEPETPEKPKKKRGRQPKAAAEGGSEKRGRKPRKPAVEKPEKPAKAGRKRKKDESETYEPEEEDQEFVPQPTKRGKKRKVKEVVKEEEEEEEFPPAVEIEPNLEEFVEKRRSGRKKAEKRSYVDKEMDFELEDEPLIPKKGQKSRDEQRVVEINVDEWIVDKILGVRTAKRMVKRKKAKEANGEEQHPSTSNITTETNGEKVAETNGETEKSVEKPQESDLSDEPKIEPMETEETPSTSNEPNNTEPQPEVEIPKEEEEEEEKEENPEDYEEVEAEVEEIFVKFKNRSYLHCMWKSVEELEELDKRILGKINRFKAKNNIEAMIDEDEYFNEDYTQVERVLDESVDEETGENYAFVKWRSLSYEDCTWELFKDVPESKIEEFRKRNNTVDTYKTKERLRPSSRDWQKLPDEKEWKDGNTLRDYQFEGVNWLLFCWYNKQNCILADEMGLGKTVQTITFLQEIYDQGIHGPFLIVVPLSTLHNWEREFETWTDINAVVYHGSAQSREIIQQYELFYPEDPDARKKKVFKFDVLITTYEMVVSDCETLSRFKYRVCVIDEAHRIKNRNCKLLTGGLLAFRMEHRVLLTGTPLQNNVQELFSLLNFLEPTQFSNSEAFLEQFGQCQTEEQVQKLQEILKPMMLRRLKEDVEKTLQAKEETIIEVQLSNIQKKYYRAILERNFKHLLKGASAPSLMNTMMELRKCCNHPFLINGAEEQILQELKQAHPDKHDDEIQLNGLIESSGKLVLINKLLPKLHQDGHKVLMFSQMVRVLDIIAEFLDHMSYQYERIDGNVRGDLRQMAIDRFSKPDSEKFVFLLCTRAGGLGINLTAADTVIIFDSDWNPQNDLQAQARCHRIGQTKMVKVYRLITANTYEREMFDKASLKLGLDKAVLQSMAPSTNNQQLSRKEVEDLLRKGAYGAVMDEDNEGSKFSEEDIETILQRRTQTIRLEPGIKGSTFAKASFTSSNNREDIDVNDPNFWSKWAKKANIDVDAGENELIVSEPRNRRKRFEENVFKDGGQSEEGDGTDDDTGSGTRTPRGNGTKNDNVSKNRSGKKRRMREEDDDYITGYTPDEFAFNKSEFFKVEKLLNTWGWGRWKFIKEKAELSISESDIEHISRTLLLCCIREYKLDERIREFIWALITPSGGAIGKGGKKGVIGGGLYHEGWAALPEYNPPAFAVDSSFQRHVQRHANKLLTRVYHLQILYRQVIVEKEADIMEQDKAHNEIQLSIPMIGDPPTDKWDIQCDKSFLIGIFKHGMENYEAIRTDPKLVFLEKGIEQFPTTIELNTRFKRLVLVLQRQADSQTVKKWPPHEQAEFMRILRNYGVKDDPTSANVINWGRFRELSTTLTKKTDSEMLEQLYCVLAMCTKQQGGELSAVDQKRASSVEPISARKAEKLMNRLHLMRKIHAIITTGIHNVKNSLKLCSTEAMPSGWSDVHDEQLLIVVDKWGLENIGTRTKQLPAFQKIIHPDEKTMLRRVVEICTTIETGRWNGTASIDMIEDDDLDLATTQMIATLQRTLATGSPRSSQVRRGRSRKDNLIPGLTGKASTSSTASMQQAVLNDYTQLLGLAASSSNLSQAQQLQQLQQLQALFALSGLAASVGATTAPSSLTSNTTSKSTTASISATDSDALNLSKKDTPKSSVVTSAKSASTGGSGAGGSGSSGGGSAQANASAVQNPLTSLSFPELLALSALPKETNIHVVHSETGVRLTGDKAPKLKHLEQWLIAHSKYKVDLNSMFGLSTTSTNASSTSAKSTPTATPAKSAVVTKASTTATSVLSTPIASTSEISPGGGLEPGEIPKPKATTATPATDPTIGVFHRLTGITMQNEKCPTLTNLAAWLDKNPDYNVQTTHGAIAKATLPKIYESRIGGESNTLAGLANSTSNATQSSSSSSSAALNAAAMELQMQMLLQQTLMSQMIAAAGYNQYGALLGAGSSGGTSGTITSSANNVAGMDAATLAALSALGVPMTTGSTSSTSNKTSSLSSGATASSNASSAQAMAEAALAAELMATMLNPTAMAMSSLQPYLSMDMATLTGLSQLSALTGTSSSALTPVISAASNATTPVSIPTAAVTPTPSSSTPQAGSNSATPLAAPAVKKSSGNSSATKGKLDAVVEKLASSTSSNPSS</sequence>
<feature type="compositionally biased region" description="Low complexity" evidence="10">
    <location>
        <begin position="363"/>
        <end position="411"/>
    </location>
</feature>
<feature type="region of interest" description="Disordered" evidence="10">
    <location>
        <begin position="2610"/>
        <end position="2651"/>
    </location>
</feature>
<feature type="compositionally biased region" description="Low complexity" evidence="10">
    <location>
        <begin position="1214"/>
        <end position="1230"/>
    </location>
</feature>
<feature type="compositionally biased region" description="Acidic residues" evidence="10">
    <location>
        <begin position="849"/>
        <end position="870"/>
    </location>
</feature>
<evidence type="ECO:0000256" key="3">
    <source>
        <dbReference type="ARBA" id="ARBA00022741"/>
    </source>
</evidence>
<dbReference type="InterPro" id="IPR038718">
    <property type="entry name" value="SNF2-like_sf"/>
</dbReference>
<comment type="subcellular location">
    <subcellularLocation>
        <location evidence="1">Nucleus</location>
    </subcellularLocation>
</comment>
<feature type="domain" description="Helicase C-terminal" evidence="13">
    <location>
        <begin position="1724"/>
        <end position="1880"/>
    </location>
</feature>
<feature type="compositionally biased region" description="Acidic residues" evidence="10">
    <location>
        <begin position="1234"/>
        <end position="1253"/>
    </location>
</feature>
<dbReference type="Gene3D" id="3.40.50.10810">
    <property type="entry name" value="Tandem AAA-ATPase domain"/>
    <property type="match status" value="1"/>
</dbReference>
<dbReference type="Gene3D" id="2.40.50.40">
    <property type="match status" value="2"/>
</dbReference>
<dbReference type="InterPro" id="IPR027417">
    <property type="entry name" value="P-loop_NTPase"/>
</dbReference>
<evidence type="ECO:0000259" key="13">
    <source>
        <dbReference type="PROSITE" id="PS51194"/>
    </source>
</evidence>
<dbReference type="InterPro" id="IPR049730">
    <property type="entry name" value="SNF2/RAD54-like_C"/>
</dbReference>
<feature type="compositionally biased region" description="Polar residues" evidence="10">
    <location>
        <begin position="657"/>
        <end position="676"/>
    </location>
</feature>
<evidence type="ECO:0000256" key="9">
    <source>
        <dbReference type="ARBA" id="ARBA00023242"/>
    </source>
</evidence>
<keyword evidence="6" id="KW-0805">Transcription regulation</keyword>
<evidence type="ECO:0000256" key="4">
    <source>
        <dbReference type="ARBA" id="ARBA00022801"/>
    </source>
</evidence>
<feature type="compositionally biased region" description="Basic and acidic residues" evidence="10">
    <location>
        <begin position="901"/>
        <end position="918"/>
    </location>
</feature>
<dbReference type="Pfam" id="PF23078">
    <property type="entry name" value="HTH_CHD6-9"/>
    <property type="match status" value="1"/>
</dbReference>
<feature type="compositionally biased region" description="Polar residues" evidence="10">
    <location>
        <begin position="1167"/>
        <end position="1176"/>
    </location>
</feature>
<dbReference type="GO" id="GO:0003677">
    <property type="term" value="F:DNA binding"/>
    <property type="evidence" value="ECO:0007669"/>
    <property type="project" value="UniProtKB-KW"/>
</dbReference>
<evidence type="ECO:0000256" key="2">
    <source>
        <dbReference type="ARBA" id="ARBA00022737"/>
    </source>
</evidence>
<dbReference type="CDD" id="cd18793">
    <property type="entry name" value="SF2_C_SNF"/>
    <property type="match status" value="1"/>
</dbReference>
<dbReference type="SMART" id="SM00298">
    <property type="entry name" value="CHROMO"/>
    <property type="match status" value="2"/>
</dbReference>
<evidence type="ECO:0000259" key="11">
    <source>
        <dbReference type="PROSITE" id="PS50013"/>
    </source>
</evidence>
<keyword evidence="7" id="KW-0238">DNA-binding</keyword>